<dbReference type="PANTHER" id="PTHR23158">
    <property type="entry name" value="MELANOMA INHIBITORY ACTIVITY-RELATED"/>
    <property type="match status" value="1"/>
</dbReference>
<evidence type="ECO:0000313" key="4">
    <source>
        <dbReference type="Ensembl" id="ENSSDAP00000023382.1"/>
    </source>
</evidence>
<keyword evidence="3" id="KW-0472">Membrane</keyword>
<evidence type="ECO:0000256" key="2">
    <source>
        <dbReference type="SAM" id="Coils"/>
    </source>
</evidence>
<dbReference type="GO" id="GO:0009306">
    <property type="term" value="P:protein secretion"/>
    <property type="evidence" value="ECO:0007669"/>
    <property type="project" value="TreeGrafter"/>
</dbReference>
<dbReference type="AlphaFoldDB" id="A0A8C9QLZ1"/>
<sequence length="370" mass="42195">ILQPGAWYVRVVLEEVGRVVAALSEDMKPGPNPYGVPWDLVMCRAIGCFCLLLFLLRSFQYVKSRLYVGREKQLALKLSRRIKEKCELLEKVSLIQKEHEGIESTLKGGSFEKGPREAPNLKATYEKLHRSKPSHGDERLFLEKELEEQKARHCKQDEIMADISRRIKSLEGELGSLRSQITESKTNLRLLQMSEEGLQLAMKEALDVSSQLQQCQKPIIKGEAEAWREQGCVQCKESTTLEDSQVHAGKVQSDKENHEESLTEGLLKMKDRSSPSAGAQTDVGNLEWGMRRSMVYVVLCVWVLVILVLGIKPRASHMLSTNFPIELPASSYTLCFELTLEPKTYQRVKVLCFVRIFRIKTHQSFKMRSQ</sequence>
<feature type="coiled-coil region" evidence="2">
    <location>
        <begin position="160"/>
        <end position="187"/>
    </location>
</feature>
<dbReference type="PANTHER" id="PTHR23158:SF38">
    <property type="entry name" value="MELANOMA INHIBITORY ACTIVITY PROTEIN 2"/>
    <property type="match status" value="1"/>
</dbReference>
<dbReference type="GO" id="GO:0035459">
    <property type="term" value="P:vesicle cargo loading"/>
    <property type="evidence" value="ECO:0007669"/>
    <property type="project" value="TreeGrafter"/>
</dbReference>
<feature type="transmembrane region" description="Helical" evidence="3">
    <location>
        <begin position="36"/>
        <end position="56"/>
    </location>
</feature>
<keyword evidence="3" id="KW-0812">Transmembrane</keyword>
<evidence type="ECO:0000313" key="5">
    <source>
        <dbReference type="Proteomes" id="UP000694422"/>
    </source>
</evidence>
<dbReference type="InterPro" id="IPR051500">
    <property type="entry name" value="cTAGE_MIA/OTOR"/>
</dbReference>
<organism evidence="4 5">
    <name type="scientific">Spermophilus dauricus</name>
    <name type="common">Daurian ground squirrel</name>
    <dbReference type="NCBI Taxonomy" id="99837"/>
    <lineage>
        <taxon>Eukaryota</taxon>
        <taxon>Metazoa</taxon>
        <taxon>Chordata</taxon>
        <taxon>Craniata</taxon>
        <taxon>Vertebrata</taxon>
        <taxon>Euteleostomi</taxon>
        <taxon>Mammalia</taxon>
        <taxon>Eutheria</taxon>
        <taxon>Euarchontoglires</taxon>
        <taxon>Glires</taxon>
        <taxon>Rodentia</taxon>
        <taxon>Sciuromorpha</taxon>
        <taxon>Sciuridae</taxon>
        <taxon>Xerinae</taxon>
        <taxon>Marmotini</taxon>
        <taxon>Spermophilus</taxon>
    </lineage>
</organism>
<dbReference type="Proteomes" id="UP000694422">
    <property type="component" value="Unplaced"/>
</dbReference>
<keyword evidence="3" id="KW-1133">Transmembrane helix</keyword>
<dbReference type="GO" id="GO:0070971">
    <property type="term" value="C:endoplasmic reticulum exit site"/>
    <property type="evidence" value="ECO:0007669"/>
    <property type="project" value="TreeGrafter"/>
</dbReference>
<name>A0A8C9QLZ1_SPEDA</name>
<feature type="transmembrane region" description="Helical" evidence="3">
    <location>
        <begin position="294"/>
        <end position="311"/>
    </location>
</feature>
<keyword evidence="1 2" id="KW-0175">Coiled coil</keyword>
<keyword evidence="5" id="KW-1185">Reference proteome</keyword>
<accession>A0A8C9QLZ1</accession>
<dbReference type="GO" id="GO:0006888">
    <property type="term" value="P:endoplasmic reticulum to Golgi vesicle-mediated transport"/>
    <property type="evidence" value="ECO:0007669"/>
    <property type="project" value="TreeGrafter"/>
</dbReference>
<reference evidence="4" key="1">
    <citation type="submission" date="2025-08" db="UniProtKB">
        <authorList>
            <consortium name="Ensembl"/>
        </authorList>
    </citation>
    <scope>IDENTIFICATION</scope>
</reference>
<dbReference type="GO" id="GO:0005789">
    <property type="term" value="C:endoplasmic reticulum membrane"/>
    <property type="evidence" value="ECO:0007669"/>
    <property type="project" value="TreeGrafter"/>
</dbReference>
<reference evidence="4" key="2">
    <citation type="submission" date="2025-09" db="UniProtKB">
        <authorList>
            <consortium name="Ensembl"/>
        </authorList>
    </citation>
    <scope>IDENTIFICATION</scope>
</reference>
<protein>
    <submittedName>
        <fullName evidence="4">Uncharacterized protein</fullName>
    </submittedName>
</protein>
<dbReference type="Ensembl" id="ENSSDAT00000026765.1">
    <property type="protein sequence ID" value="ENSSDAP00000023382.1"/>
    <property type="gene ID" value="ENSSDAG00000021320.1"/>
</dbReference>
<evidence type="ECO:0000256" key="1">
    <source>
        <dbReference type="ARBA" id="ARBA00023054"/>
    </source>
</evidence>
<proteinExistence type="predicted"/>
<evidence type="ECO:0000256" key="3">
    <source>
        <dbReference type="SAM" id="Phobius"/>
    </source>
</evidence>